<protein>
    <submittedName>
        <fullName evidence="6">Transcriptional regulator</fullName>
    </submittedName>
</protein>
<name>E8M5E6_PHOS4</name>
<evidence type="ECO:0000256" key="4">
    <source>
        <dbReference type="ARBA" id="ARBA00023163"/>
    </source>
</evidence>
<dbReference type="eggNOG" id="COG0583">
    <property type="taxonomic scope" value="Bacteria"/>
</dbReference>
<dbReference type="GeneID" id="95568838"/>
<comment type="similarity">
    <text evidence="1">Belongs to the LysR transcriptional regulatory family.</text>
</comment>
<reference evidence="6 7" key="1">
    <citation type="journal article" date="2012" name="Int. J. Syst. Evol. Microbiol.">
        <title>Vibrio caribbeanicus sp. nov., isolated from the marine sponge Scleritoderma cyanea.</title>
        <authorList>
            <person name="Hoffmann M."/>
            <person name="Monday S.R."/>
            <person name="Allard M.W."/>
            <person name="Strain E.A."/>
            <person name="Whittaker P."/>
            <person name="Naum M."/>
            <person name="McCarthy P.J."/>
            <person name="Lopez J.V."/>
            <person name="Fischer M."/>
            <person name="Brown E.W."/>
        </authorList>
    </citation>
    <scope>NUCLEOTIDE SEQUENCE [LARGE SCALE GENOMIC DNA]</scope>
    <source>
        <strain evidence="7">DSMZ 21326</strain>
    </source>
</reference>
<dbReference type="GO" id="GO:0043565">
    <property type="term" value="F:sequence-specific DNA binding"/>
    <property type="evidence" value="ECO:0007669"/>
    <property type="project" value="TreeGrafter"/>
</dbReference>
<dbReference type="Pfam" id="PF03466">
    <property type="entry name" value="LysR_substrate"/>
    <property type="match status" value="1"/>
</dbReference>
<dbReference type="InterPro" id="IPR036390">
    <property type="entry name" value="WH_DNA-bd_sf"/>
</dbReference>
<dbReference type="GO" id="GO:0003700">
    <property type="term" value="F:DNA-binding transcription factor activity"/>
    <property type="evidence" value="ECO:0007669"/>
    <property type="project" value="InterPro"/>
</dbReference>
<gene>
    <name evidence="6" type="ORF">VISI1226_01400</name>
</gene>
<dbReference type="AlphaFoldDB" id="E8M5E6"/>
<keyword evidence="2" id="KW-0805">Transcription regulation</keyword>
<dbReference type="InterPro" id="IPR000847">
    <property type="entry name" value="LysR_HTH_N"/>
</dbReference>
<feature type="domain" description="HTH lysR-type" evidence="5">
    <location>
        <begin position="1"/>
        <end position="60"/>
    </location>
</feature>
<organism evidence="6 7">
    <name type="scientific">Vibrio sinaloensis DSM 21326</name>
    <dbReference type="NCBI Taxonomy" id="945550"/>
    <lineage>
        <taxon>Bacteria</taxon>
        <taxon>Pseudomonadati</taxon>
        <taxon>Pseudomonadota</taxon>
        <taxon>Gammaproteobacteria</taxon>
        <taxon>Vibrionales</taxon>
        <taxon>Vibrionaceae</taxon>
        <taxon>Vibrio</taxon>
        <taxon>Vibrio oreintalis group</taxon>
    </lineage>
</organism>
<dbReference type="GO" id="GO:0006351">
    <property type="term" value="P:DNA-templated transcription"/>
    <property type="evidence" value="ECO:0007669"/>
    <property type="project" value="TreeGrafter"/>
</dbReference>
<dbReference type="SUPFAM" id="SSF46785">
    <property type="entry name" value="Winged helix' DNA-binding domain"/>
    <property type="match status" value="1"/>
</dbReference>
<evidence type="ECO:0000259" key="5">
    <source>
        <dbReference type="PROSITE" id="PS50931"/>
    </source>
</evidence>
<evidence type="ECO:0000256" key="1">
    <source>
        <dbReference type="ARBA" id="ARBA00009437"/>
    </source>
</evidence>
<dbReference type="InterPro" id="IPR005119">
    <property type="entry name" value="LysR_subst-bd"/>
</dbReference>
<dbReference type="PROSITE" id="PS50931">
    <property type="entry name" value="HTH_LYSR"/>
    <property type="match status" value="1"/>
</dbReference>
<proteinExistence type="inferred from homology"/>
<sequence>MKSDFHRMLVFAQIVESGSMTKAADELDVSKSVLSHHLQSLEQHLGVKLLTRTTRRQSLTLSGQRYYQRCLEMKKLLSLAEEEVRNSDTDLAGTIAITSPHTLMTHIIGPSMCELVKQHPRIEPRLYASDMRMNLIDKYLDLAITVGQLPDSTSRAIKIGELEQVLCCSPEYIEKRNLSLPITETELTEHDYIANQWEGINVERKFPLNSQHTIYRFQSTRIGDSVPTIRMMALSGLGIACLPILAIKEELESGHLIKLTSNQVKLSAPVWIVHNFGTQVPARIRAIIELIKENARVKLQLKTQVT</sequence>
<evidence type="ECO:0000256" key="2">
    <source>
        <dbReference type="ARBA" id="ARBA00023015"/>
    </source>
</evidence>
<dbReference type="EMBL" id="AEVT01000056">
    <property type="protein sequence ID" value="EGA70739.1"/>
    <property type="molecule type" value="Genomic_DNA"/>
</dbReference>
<evidence type="ECO:0000256" key="3">
    <source>
        <dbReference type="ARBA" id="ARBA00023125"/>
    </source>
</evidence>
<accession>E8M5E6</accession>
<dbReference type="SUPFAM" id="SSF53850">
    <property type="entry name" value="Periplasmic binding protein-like II"/>
    <property type="match status" value="1"/>
</dbReference>
<dbReference type="PANTHER" id="PTHR30537:SF5">
    <property type="entry name" value="HTH-TYPE TRANSCRIPTIONAL ACTIVATOR TTDR-RELATED"/>
    <property type="match status" value="1"/>
</dbReference>
<dbReference type="PRINTS" id="PR00039">
    <property type="entry name" value="HTHLYSR"/>
</dbReference>
<dbReference type="Gene3D" id="1.10.10.10">
    <property type="entry name" value="Winged helix-like DNA-binding domain superfamily/Winged helix DNA-binding domain"/>
    <property type="match status" value="1"/>
</dbReference>
<keyword evidence="3" id="KW-0238">DNA-binding</keyword>
<dbReference type="CDD" id="cd08422">
    <property type="entry name" value="PBP2_CrgA_like"/>
    <property type="match status" value="1"/>
</dbReference>
<dbReference type="PANTHER" id="PTHR30537">
    <property type="entry name" value="HTH-TYPE TRANSCRIPTIONAL REGULATOR"/>
    <property type="match status" value="1"/>
</dbReference>
<dbReference type="Pfam" id="PF00126">
    <property type="entry name" value="HTH_1"/>
    <property type="match status" value="1"/>
</dbReference>
<evidence type="ECO:0000313" key="7">
    <source>
        <dbReference type="Proteomes" id="UP000006228"/>
    </source>
</evidence>
<dbReference type="InterPro" id="IPR058163">
    <property type="entry name" value="LysR-type_TF_proteobact-type"/>
</dbReference>
<evidence type="ECO:0000313" key="6">
    <source>
        <dbReference type="EMBL" id="EGA70739.1"/>
    </source>
</evidence>
<comment type="caution">
    <text evidence="6">The sequence shown here is derived from an EMBL/GenBank/DDBJ whole genome shotgun (WGS) entry which is preliminary data.</text>
</comment>
<dbReference type="Proteomes" id="UP000006228">
    <property type="component" value="Unassembled WGS sequence"/>
</dbReference>
<dbReference type="OrthoDB" id="5825379at2"/>
<keyword evidence="4" id="KW-0804">Transcription</keyword>
<dbReference type="InterPro" id="IPR036388">
    <property type="entry name" value="WH-like_DNA-bd_sf"/>
</dbReference>
<dbReference type="Gene3D" id="3.40.190.290">
    <property type="match status" value="1"/>
</dbReference>
<dbReference type="RefSeq" id="WP_008075956.1">
    <property type="nucleotide sequence ID" value="NZ_AEVT01000056.1"/>
</dbReference>
<dbReference type="FunFam" id="1.10.10.10:FF:000001">
    <property type="entry name" value="LysR family transcriptional regulator"/>
    <property type="match status" value="1"/>
</dbReference>